<dbReference type="PANTHER" id="PTHR34289:SF8">
    <property type="entry name" value="DUF819 DOMAIN-CONTAINING PROTEIN"/>
    <property type="match status" value="1"/>
</dbReference>
<reference evidence="2 3" key="1">
    <citation type="journal article" date="2007" name="Science">
        <title>The Chlamydomonas genome reveals the evolution of key animal and plant functions.</title>
        <authorList>
            <person name="Merchant S.S."/>
            <person name="Prochnik S.E."/>
            <person name="Vallon O."/>
            <person name="Harris E.H."/>
            <person name="Karpowicz S.J."/>
            <person name="Witman G.B."/>
            <person name="Terry A."/>
            <person name="Salamov A."/>
            <person name="Fritz-Laylin L.K."/>
            <person name="Marechal-Drouard L."/>
            <person name="Marshall W.F."/>
            <person name="Qu L.H."/>
            <person name="Nelson D.R."/>
            <person name="Sanderfoot A.A."/>
            <person name="Spalding M.H."/>
            <person name="Kapitonov V.V."/>
            <person name="Ren Q."/>
            <person name="Ferris P."/>
            <person name="Lindquist E."/>
            <person name="Shapiro H."/>
            <person name="Lucas S.M."/>
            <person name="Grimwood J."/>
            <person name="Schmutz J."/>
            <person name="Cardol P."/>
            <person name="Cerutti H."/>
            <person name="Chanfreau G."/>
            <person name="Chen C.L."/>
            <person name="Cognat V."/>
            <person name="Croft M.T."/>
            <person name="Dent R."/>
            <person name="Dutcher S."/>
            <person name="Fernandez E."/>
            <person name="Fukuzawa H."/>
            <person name="Gonzalez-Ballester D."/>
            <person name="Gonzalez-Halphen D."/>
            <person name="Hallmann A."/>
            <person name="Hanikenne M."/>
            <person name="Hippler M."/>
            <person name="Inwood W."/>
            <person name="Jabbari K."/>
            <person name="Kalanon M."/>
            <person name="Kuras R."/>
            <person name="Lefebvre P.A."/>
            <person name="Lemaire S.D."/>
            <person name="Lobanov A.V."/>
            <person name="Lohr M."/>
            <person name="Manuell A."/>
            <person name="Meier I."/>
            <person name="Mets L."/>
            <person name="Mittag M."/>
            <person name="Mittelmeier T."/>
            <person name="Moroney J.V."/>
            <person name="Moseley J."/>
            <person name="Napoli C."/>
            <person name="Nedelcu A.M."/>
            <person name="Niyogi K."/>
            <person name="Novoselov S.V."/>
            <person name="Paulsen I.T."/>
            <person name="Pazour G."/>
            <person name="Purton S."/>
            <person name="Ral J.P."/>
            <person name="Riano-Pachon D.M."/>
            <person name="Riekhof W."/>
            <person name="Rymarquis L."/>
            <person name="Schroda M."/>
            <person name="Stern D."/>
            <person name="Umen J."/>
            <person name="Willows R."/>
            <person name="Wilson N."/>
            <person name="Zimmer S.L."/>
            <person name="Allmer J."/>
            <person name="Balk J."/>
            <person name="Bisova K."/>
            <person name="Chen C.J."/>
            <person name="Elias M."/>
            <person name="Gendler K."/>
            <person name="Hauser C."/>
            <person name="Lamb M.R."/>
            <person name="Ledford H."/>
            <person name="Long J.C."/>
            <person name="Minagawa J."/>
            <person name="Page M.D."/>
            <person name="Pan J."/>
            <person name="Pootakham W."/>
            <person name="Roje S."/>
            <person name="Rose A."/>
            <person name="Stahlberg E."/>
            <person name="Terauchi A.M."/>
            <person name="Yang P."/>
            <person name="Ball S."/>
            <person name="Bowler C."/>
            <person name="Dieckmann C.L."/>
            <person name="Gladyshev V.N."/>
            <person name="Green P."/>
            <person name="Jorgensen R."/>
            <person name="Mayfield S."/>
            <person name="Mueller-Roeber B."/>
            <person name="Rajamani S."/>
            <person name="Sayre R.T."/>
            <person name="Brokstein P."/>
            <person name="Dubchak I."/>
            <person name="Goodstein D."/>
            <person name="Hornick L."/>
            <person name="Huang Y.W."/>
            <person name="Jhaveri J."/>
            <person name="Luo Y."/>
            <person name="Martinez D."/>
            <person name="Ngau W.C."/>
            <person name="Otillar B."/>
            <person name="Poliakov A."/>
            <person name="Porter A."/>
            <person name="Szajkowski L."/>
            <person name="Werner G."/>
            <person name="Zhou K."/>
            <person name="Grigoriev I.V."/>
            <person name="Rokhsar D.S."/>
            <person name="Grossman A.R."/>
        </authorList>
    </citation>
    <scope>NUCLEOTIDE SEQUENCE [LARGE SCALE GENOMIC DNA]</scope>
    <source>
        <strain evidence="3">CC-503</strain>
    </source>
</reference>
<name>A0A2K3DQH5_CHLRE</name>
<dbReference type="RefSeq" id="XP_042924188.1">
    <property type="nucleotide sequence ID" value="XM_043063482.1"/>
</dbReference>
<proteinExistence type="predicted"/>
<feature type="transmembrane region" description="Helical" evidence="1">
    <location>
        <begin position="77"/>
        <end position="94"/>
    </location>
</feature>
<dbReference type="GeneID" id="5727101"/>
<dbReference type="Gramene" id="PNW82795">
    <property type="protein sequence ID" value="PNW82795"/>
    <property type="gene ID" value="CHLRE_06g294550v5"/>
</dbReference>
<dbReference type="OMA" id="PRICMAL"/>
<gene>
    <name evidence="2" type="ORF">CHLRE_06g294550v5</name>
</gene>
<dbReference type="EMBL" id="CM008967">
    <property type="protein sequence ID" value="PNW82795.1"/>
    <property type="molecule type" value="Genomic_DNA"/>
</dbReference>
<keyword evidence="1" id="KW-1133">Transmembrane helix</keyword>
<feature type="transmembrane region" description="Helical" evidence="1">
    <location>
        <begin position="432"/>
        <end position="453"/>
    </location>
</feature>
<feature type="transmembrane region" description="Helical" evidence="1">
    <location>
        <begin position="166"/>
        <end position="188"/>
    </location>
</feature>
<evidence type="ECO:0008006" key="4">
    <source>
        <dbReference type="Google" id="ProtNLM"/>
    </source>
</evidence>
<feature type="transmembrane region" description="Helical" evidence="1">
    <location>
        <begin position="224"/>
        <end position="246"/>
    </location>
</feature>
<dbReference type="Proteomes" id="UP000006906">
    <property type="component" value="Chromosome 6"/>
</dbReference>
<feature type="transmembrane region" description="Helical" evidence="1">
    <location>
        <begin position="295"/>
        <end position="318"/>
    </location>
</feature>
<organism evidence="2 3">
    <name type="scientific">Chlamydomonas reinhardtii</name>
    <name type="common">Chlamydomonas smithii</name>
    <dbReference type="NCBI Taxonomy" id="3055"/>
    <lineage>
        <taxon>Eukaryota</taxon>
        <taxon>Viridiplantae</taxon>
        <taxon>Chlorophyta</taxon>
        <taxon>core chlorophytes</taxon>
        <taxon>Chlorophyceae</taxon>
        <taxon>CS clade</taxon>
        <taxon>Chlamydomonadales</taxon>
        <taxon>Chlamydomonadaceae</taxon>
        <taxon>Chlamydomonas</taxon>
    </lineage>
</organism>
<dbReference type="InterPro" id="IPR008537">
    <property type="entry name" value="DUF819"/>
</dbReference>
<accession>A0A2K3DQH5</accession>
<evidence type="ECO:0000256" key="1">
    <source>
        <dbReference type="SAM" id="Phobius"/>
    </source>
</evidence>
<dbReference type="AlphaFoldDB" id="A0A2K3DQH5"/>
<dbReference type="ExpressionAtlas" id="A0A2K3DQH5">
    <property type="expression patterns" value="baseline"/>
</dbReference>
<feature type="transmembrane region" description="Helical" evidence="1">
    <location>
        <begin position="364"/>
        <end position="388"/>
    </location>
</feature>
<evidence type="ECO:0000313" key="2">
    <source>
        <dbReference type="EMBL" id="PNW82795.1"/>
    </source>
</evidence>
<feature type="transmembrane region" description="Helical" evidence="1">
    <location>
        <begin position="258"/>
        <end position="283"/>
    </location>
</feature>
<feature type="transmembrane region" description="Helical" evidence="1">
    <location>
        <begin position="100"/>
        <end position="120"/>
    </location>
</feature>
<dbReference type="Pfam" id="PF05684">
    <property type="entry name" value="DUF819"/>
    <property type="match status" value="1"/>
</dbReference>
<dbReference type="InParanoid" id="A0A2K3DQH5"/>
<sequence length="454" mass="43117">MIVLPLRKQNPLHRNSKRPGLQGVASAVAAVAPASTGGAAASPLCPDGWPLWCLLLSCAALAQIAEKHTAWGSALSAPLVSMLAAVGLAASGVIPVDCAAYGVVWGYVMPLAAACFLLETDVGRLVRDGGPLLLSFLVGALGMVAGAAVGALALRGPLEAAGGGKVAACLCASYVGGSVNFAAVAAALHLPPAVLPGAMAADNLMMAAFLAALMAVPVNKAATAVAAAAAAAAAAPAAGTAGLAVAGSAGQGPAVAGTAAAGAAAAVAGAPAALTAEGLALILAAGGVTVAVSQAAAAAVGAAPFLLLVMAAVATALAEAARWARRRLGGPDEPVFTGAGQVGTALIGVFFAVIGAAAGSLSCLAGAGVLAAFLSVMVAVHWAVVAVVGRGLLRLPLEALLLGSNANIGGSATAAAMAAAKGWPHLVQPALVTGSLGYAAGTLAGMAVARLLAV</sequence>
<evidence type="ECO:0000313" key="3">
    <source>
        <dbReference type="Proteomes" id="UP000006906"/>
    </source>
</evidence>
<dbReference type="OrthoDB" id="45797at2759"/>
<protein>
    <recommendedName>
        <fullName evidence="4">DUF819 protein</fullName>
    </recommendedName>
</protein>
<feature type="transmembrane region" description="Helical" evidence="1">
    <location>
        <begin position="132"/>
        <end position="154"/>
    </location>
</feature>
<feature type="transmembrane region" description="Helical" evidence="1">
    <location>
        <begin position="339"/>
        <end position="358"/>
    </location>
</feature>
<keyword evidence="1" id="KW-0812">Transmembrane</keyword>
<dbReference type="PANTHER" id="PTHR34289">
    <property type="entry name" value="PROTEIN, PUTATIVE (DUF819)-RELATED"/>
    <property type="match status" value="1"/>
</dbReference>
<keyword evidence="1" id="KW-0472">Membrane</keyword>
<keyword evidence="3" id="KW-1185">Reference proteome</keyword>
<dbReference type="KEGG" id="cre:CHLRE_06g294550v5"/>
<feature type="transmembrane region" description="Helical" evidence="1">
    <location>
        <begin position="200"/>
        <end position="218"/>
    </location>
</feature>